<organism evidence="3 4">
    <name type="scientific">Glonium stellatum</name>
    <dbReference type="NCBI Taxonomy" id="574774"/>
    <lineage>
        <taxon>Eukaryota</taxon>
        <taxon>Fungi</taxon>
        <taxon>Dikarya</taxon>
        <taxon>Ascomycota</taxon>
        <taxon>Pezizomycotina</taxon>
        <taxon>Dothideomycetes</taxon>
        <taxon>Pleosporomycetidae</taxon>
        <taxon>Gloniales</taxon>
        <taxon>Gloniaceae</taxon>
        <taxon>Glonium</taxon>
    </lineage>
</organism>
<keyword evidence="4" id="KW-1185">Reference proteome</keyword>
<feature type="chain" id="PRO_5034236452" evidence="2">
    <location>
        <begin position="22"/>
        <end position="255"/>
    </location>
</feature>
<protein>
    <submittedName>
        <fullName evidence="3">Uncharacterized protein</fullName>
    </submittedName>
</protein>
<dbReference type="Proteomes" id="UP000250140">
    <property type="component" value="Unassembled WGS sequence"/>
</dbReference>
<name>A0A8E2JXH2_9PEZI</name>
<dbReference type="AlphaFoldDB" id="A0A8E2JXH2"/>
<evidence type="ECO:0000313" key="3">
    <source>
        <dbReference type="EMBL" id="OCL12799.1"/>
    </source>
</evidence>
<reference evidence="3 4" key="1">
    <citation type="journal article" date="2016" name="Nat. Commun.">
        <title>Ectomycorrhizal ecology is imprinted in the genome of the dominant symbiotic fungus Cenococcum geophilum.</title>
        <authorList>
            <consortium name="DOE Joint Genome Institute"/>
            <person name="Peter M."/>
            <person name="Kohler A."/>
            <person name="Ohm R.A."/>
            <person name="Kuo A."/>
            <person name="Krutzmann J."/>
            <person name="Morin E."/>
            <person name="Arend M."/>
            <person name="Barry K.W."/>
            <person name="Binder M."/>
            <person name="Choi C."/>
            <person name="Clum A."/>
            <person name="Copeland A."/>
            <person name="Grisel N."/>
            <person name="Haridas S."/>
            <person name="Kipfer T."/>
            <person name="LaButti K."/>
            <person name="Lindquist E."/>
            <person name="Lipzen A."/>
            <person name="Maire R."/>
            <person name="Meier B."/>
            <person name="Mihaltcheva S."/>
            <person name="Molinier V."/>
            <person name="Murat C."/>
            <person name="Poggeler S."/>
            <person name="Quandt C.A."/>
            <person name="Sperisen C."/>
            <person name="Tritt A."/>
            <person name="Tisserant E."/>
            <person name="Crous P.W."/>
            <person name="Henrissat B."/>
            <person name="Nehls U."/>
            <person name="Egli S."/>
            <person name="Spatafora J.W."/>
            <person name="Grigoriev I.V."/>
            <person name="Martin F.M."/>
        </authorList>
    </citation>
    <scope>NUCLEOTIDE SEQUENCE [LARGE SCALE GENOMIC DNA]</scope>
    <source>
        <strain evidence="3 4">CBS 207.34</strain>
    </source>
</reference>
<evidence type="ECO:0000256" key="1">
    <source>
        <dbReference type="SAM" id="Phobius"/>
    </source>
</evidence>
<sequence length="255" mass="28309">MFMSQIPPLLLLCSLVTVTSSPVPKALSQRDVAVATGNGTAVVLTPQDSDNHPSCHGVSKHYVYFIEPSNPNITFFIDTPWYVVYYKDLKKRLVKTGFNITSPHTAHCNWIVVDHVVKAAVERGDIGFKETEGLDATTYYQPSEEIVLSIRKILENTFPSVEIAMVVIFCTSPLWIPILFVLVSVWASSIHDWYNRPRPIKTPKAPKAPQIPSASVNLTVPRSIFNSGGRSVDSFTDSSASSVFDSEKGYFVTRE</sequence>
<keyword evidence="1" id="KW-0472">Membrane</keyword>
<evidence type="ECO:0000313" key="4">
    <source>
        <dbReference type="Proteomes" id="UP000250140"/>
    </source>
</evidence>
<keyword evidence="2" id="KW-0732">Signal</keyword>
<proteinExistence type="predicted"/>
<keyword evidence="1" id="KW-0812">Transmembrane</keyword>
<gene>
    <name evidence="3" type="ORF">AOQ84DRAFT_360326</name>
</gene>
<keyword evidence="1" id="KW-1133">Transmembrane helix</keyword>
<accession>A0A8E2JXH2</accession>
<dbReference type="EMBL" id="KV748830">
    <property type="protein sequence ID" value="OCL12799.1"/>
    <property type="molecule type" value="Genomic_DNA"/>
</dbReference>
<dbReference type="OrthoDB" id="3940311at2759"/>
<feature type="transmembrane region" description="Helical" evidence="1">
    <location>
        <begin position="174"/>
        <end position="194"/>
    </location>
</feature>
<feature type="signal peptide" evidence="2">
    <location>
        <begin position="1"/>
        <end position="21"/>
    </location>
</feature>
<evidence type="ECO:0000256" key="2">
    <source>
        <dbReference type="SAM" id="SignalP"/>
    </source>
</evidence>